<dbReference type="CDD" id="cd21079">
    <property type="entry name" value="DHD_Ski_Sno"/>
    <property type="match status" value="1"/>
</dbReference>
<comment type="similarity">
    <text evidence="1">Belongs to the SKI family.</text>
</comment>
<dbReference type="AlphaFoldDB" id="A0AAR5QE15"/>
<dbReference type="PANTHER" id="PTHR10005:SF25">
    <property type="entry name" value="SNO ONCOGENE, ISOFORM B"/>
    <property type="match status" value="1"/>
</dbReference>
<evidence type="ECO:0000313" key="5">
    <source>
        <dbReference type="Proteomes" id="UP000019118"/>
    </source>
</evidence>
<dbReference type="Gene3D" id="3.10.390.10">
    <property type="entry name" value="SAND domain-like"/>
    <property type="match status" value="1"/>
</dbReference>
<dbReference type="KEGG" id="dpa:109545298"/>
<dbReference type="InterPro" id="IPR010919">
    <property type="entry name" value="SAND-like_dom_sf"/>
</dbReference>
<dbReference type="GO" id="GO:0046332">
    <property type="term" value="F:SMAD binding"/>
    <property type="evidence" value="ECO:0007669"/>
    <property type="project" value="InterPro"/>
</dbReference>
<dbReference type="InterPro" id="IPR037000">
    <property type="entry name" value="Ski_DNA-bd_sf"/>
</dbReference>
<dbReference type="Proteomes" id="UP000019118">
    <property type="component" value="Unassembled WGS sequence"/>
</dbReference>
<evidence type="ECO:0000256" key="1">
    <source>
        <dbReference type="ARBA" id="ARBA00009513"/>
    </source>
</evidence>
<dbReference type="SMART" id="SM01046">
    <property type="entry name" value="c-SKI_SMAD_bind"/>
    <property type="match status" value="1"/>
</dbReference>
<organism evidence="4 5">
    <name type="scientific">Dendroctonus ponderosae</name>
    <name type="common">Mountain pine beetle</name>
    <dbReference type="NCBI Taxonomy" id="77166"/>
    <lineage>
        <taxon>Eukaryota</taxon>
        <taxon>Metazoa</taxon>
        <taxon>Ecdysozoa</taxon>
        <taxon>Arthropoda</taxon>
        <taxon>Hexapoda</taxon>
        <taxon>Insecta</taxon>
        <taxon>Pterygota</taxon>
        <taxon>Neoptera</taxon>
        <taxon>Endopterygota</taxon>
        <taxon>Coleoptera</taxon>
        <taxon>Polyphaga</taxon>
        <taxon>Cucujiformia</taxon>
        <taxon>Curculionidae</taxon>
        <taxon>Scolytinae</taxon>
        <taxon>Dendroctonus</taxon>
    </lineage>
</organism>
<dbReference type="RefSeq" id="XP_019771458.1">
    <property type="nucleotide sequence ID" value="XM_019915899.2"/>
</dbReference>
<dbReference type="GO" id="GO:0000981">
    <property type="term" value="F:DNA-binding transcription factor activity, RNA polymerase II-specific"/>
    <property type="evidence" value="ECO:0007669"/>
    <property type="project" value="TreeGrafter"/>
</dbReference>
<dbReference type="GO" id="GO:0000978">
    <property type="term" value="F:RNA polymerase II cis-regulatory region sequence-specific DNA binding"/>
    <property type="evidence" value="ECO:0007669"/>
    <property type="project" value="TreeGrafter"/>
</dbReference>
<dbReference type="InterPro" id="IPR014890">
    <property type="entry name" value="c-SKI_SMAD4-bd_dom"/>
</dbReference>
<dbReference type="InterPro" id="IPR009061">
    <property type="entry name" value="DNA-bd_dom_put_sf"/>
</dbReference>
<feature type="region of interest" description="Disordered" evidence="2">
    <location>
        <begin position="21"/>
        <end position="50"/>
    </location>
</feature>
<dbReference type="FunFam" id="3.10.260.20:FF:000002">
    <property type="entry name" value="SKI-like oncogene a"/>
    <property type="match status" value="1"/>
</dbReference>
<evidence type="ECO:0000313" key="4">
    <source>
        <dbReference type="EnsemblMetazoa" id="XP_019771458.1"/>
    </source>
</evidence>
<feature type="domain" description="c-SKI SMAD4-binding" evidence="3">
    <location>
        <begin position="182"/>
        <end position="274"/>
    </location>
</feature>
<dbReference type="GeneID" id="109545298"/>
<reference evidence="5" key="1">
    <citation type="journal article" date="2013" name="Genome Biol.">
        <title>Draft genome of the mountain pine beetle, Dendroctonus ponderosae Hopkins, a major forest pest.</title>
        <authorList>
            <person name="Keeling C.I."/>
            <person name="Yuen M.M."/>
            <person name="Liao N.Y."/>
            <person name="Docking T.R."/>
            <person name="Chan S.K."/>
            <person name="Taylor G.A."/>
            <person name="Palmquist D.L."/>
            <person name="Jackman S.D."/>
            <person name="Nguyen A."/>
            <person name="Li M."/>
            <person name="Henderson H."/>
            <person name="Janes J.K."/>
            <person name="Zhao Y."/>
            <person name="Pandoh P."/>
            <person name="Moore R."/>
            <person name="Sperling F.A."/>
            <person name="Huber D.P."/>
            <person name="Birol I."/>
            <person name="Jones S.J."/>
            <person name="Bohlmann J."/>
        </authorList>
    </citation>
    <scope>NUCLEOTIDE SEQUENCE</scope>
</reference>
<dbReference type="InterPro" id="IPR023216">
    <property type="entry name" value="Tscrpt_reg_SKI_SnoN"/>
</dbReference>
<dbReference type="PANTHER" id="PTHR10005">
    <property type="entry name" value="SKI ONCOGENE-RELATED"/>
    <property type="match status" value="1"/>
</dbReference>
<dbReference type="RefSeq" id="XP_019771457.1">
    <property type="nucleotide sequence ID" value="XM_019915898.2"/>
</dbReference>
<protein>
    <recommendedName>
        <fullName evidence="3">c-SKI SMAD4-binding domain-containing protein</fullName>
    </recommendedName>
</protein>
<dbReference type="GO" id="GO:0030514">
    <property type="term" value="P:negative regulation of BMP signaling pathway"/>
    <property type="evidence" value="ECO:0007669"/>
    <property type="project" value="TreeGrafter"/>
</dbReference>
<proteinExistence type="inferred from homology"/>
<dbReference type="SUPFAM" id="SSF63763">
    <property type="entry name" value="SAND domain-like"/>
    <property type="match status" value="1"/>
</dbReference>
<dbReference type="EnsemblMetazoa" id="XM_019915898.1">
    <property type="protein sequence ID" value="XP_019771457.1"/>
    <property type="gene ID" value="LOC109545298"/>
</dbReference>
<dbReference type="SUPFAM" id="SSF46955">
    <property type="entry name" value="Putative DNA-binding domain"/>
    <property type="match status" value="1"/>
</dbReference>
<reference evidence="4" key="2">
    <citation type="submission" date="2024-08" db="UniProtKB">
        <authorList>
            <consortium name="EnsemblMetazoa"/>
        </authorList>
    </citation>
    <scope>IDENTIFICATION</scope>
</reference>
<dbReference type="Pfam" id="PF02437">
    <property type="entry name" value="Ski_Sno_DHD"/>
    <property type="match status" value="1"/>
</dbReference>
<dbReference type="GO" id="GO:0005634">
    <property type="term" value="C:nucleus"/>
    <property type="evidence" value="ECO:0007669"/>
    <property type="project" value="TreeGrafter"/>
</dbReference>
<dbReference type="RefSeq" id="XP_019771456.1">
    <property type="nucleotide sequence ID" value="XM_019915897.2"/>
</dbReference>
<dbReference type="EnsemblMetazoa" id="XM_019915897.1">
    <property type="protein sequence ID" value="XP_019771456.1"/>
    <property type="gene ID" value="LOC109545298"/>
</dbReference>
<dbReference type="InterPro" id="IPR003380">
    <property type="entry name" value="SKI/SNO/DAC"/>
</dbReference>
<name>A0AAR5QE15_DENPD</name>
<sequence length="703" mass="78001">MMEVTPHLKSVLKNYQNSATKSLQGPGLSLNPTPIKNEPPSPEGNTEDDFHPVSLPFLVQQVPILAAPDTSSSERCETILEGEAISCFVVGGEKRLCLPQVLNSVLRDFSLQEINRECDELQIYCSRCTPEQLNILKTHAILPSVAGSCGLITKTDAERLCSALLFSGTKNVAFRHRKGASSFPIFHECFGKASGRCYPDLYTSKHAKCIECSDCQCGFSPQQFVCHVHRKPENRTIHWGFDSSSHWRAYLLVPEQENQEALMKILDELRDRYEGKAPFPPQLGIDSTLKRKQIAASDLVKDHQAANSTISELPPKKQKLEEYLGSMGRVPPFPLPVAAAAIMQQQLFALEPVYIHRCLQEFNARSHRSAFKPVSQSIREQKLRSANALEMAARCAADPPLLQNPEKVVLMSESERFERSYQPNVALAPPVPKKHRYGRAHLHSTSEIIQQCSSSTSTGQDQVLPAIKSEPIAQSPLTNGHAIKEEVEEVCNPQLVTAATTIAGKVDATVSVLQANNSVRVPPKYNPEIELSTDTEDSASETSEKNNLDYIKLEEVLKSVDSEDVREKILELFKNMSKERERAILDSRCKDQERIIELEQKNEHLEREMSTLREQLDDLISPADSNNTPIRGNLIKDSSNDVVTSSSIIIHSPLVQERGVSPLSPTVQHQKSVIASVASVANSVPNSVTSNREVDVITNTTPE</sequence>
<accession>A0AAR5QE15</accession>
<evidence type="ECO:0000256" key="2">
    <source>
        <dbReference type="SAM" id="MobiDB-lite"/>
    </source>
</evidence>
<evidence type="ECO:0000259" key="3">
    <source>
        <dbReference type="SMART" id="SM01046"/>
    </source>
</evidence>
<dbReference type="Pfam" id="PF08782">
    <property type="entry name" value="c-SKI_SMAD_bind"/>
    <property type="match status" value="1"/>
</dbReference>
<feature type="region of interest" description="Disordered" evidence="2">
    <location>
        <begin position="524"/>
        <end position="544"/>
    </location>
</feature>
<dbReference type="GO" id="GO:0005667">
    <property type="term" value="C:transcription regulator complex"/>
    <property type="evidence" value="ECO:0007669"/>
    <property type="project" value="TreeGrafter"/>
</dbReference>
<dbReference type="EnsemblMetazoa" id="XM_019915899.1">
    <property type="protein sequence ID" value="XP_019771458.1"/>
    <property type="gene ID" value="LOC109545298"/>
</dbReference>
<dbReference type="GO" id="GO:0005737">
    <property type="term" value="C:cytoplasm"/>
    <property type="evidence" value="ECO:0007669"/>
    <property type="project" value="TreeGrafter"/>
</dbReference>
<keyword evidence="5" id="KW-1185">Reference proteome</keyword>
<dbReference type="Gene3D" id="3.10.260.20">
    <property type="entry name" value="Ski"/>
    <property type="match status" value="1"/>
</dbReference>